<evidence type="ECO:0000256" key="2">
    <source>
        <dbReference type="PROSITE-ProRule" id="PRU00110"/>
    </source>
</evidence>
<sequence>MSYKPLNILIVDDSDLTRSSLTKLFSDYDCNIITSIDGLDGIQKSLTSKPDIILLDILMPNLDGIKMLQVIKIIDELKKIPVIVISGNSNRTNVFASLEAGADKVITKPIDEDALIKAVEELTKRRLTYKSNKNELTVDNTIDELKQIYIKAFPQKEIQINKAIAERDKYAIGNIFHELKGVSASMGFPEVTEISKMIELALNSEKIDWNFIRHQTEEIISLIERKTFSLNGE</sequence>
<comment type="caution">
    <text evidence="6">The sequence shown here is derived from an EMBL/GenBank/DDBJ whole genome shotgun (WGS) entry which is preliminary data.</text>
</comment>
<feature type="modified residue" description="Phosphohistidine" evidence="2">
    <location>
        <position position="177"/>
    </location>
</feature>
<dbReference type="InterPro" id="IPR050595">
    <property type="entry name" value="Bact_response_regulator"/>
</dbReference>
<evidence type="ECO:0000256" key="1">
    <source>
        <dbReference type="ARBA" id="ARBA00022553"/>
    </source>
</evidence>
<dbReference type="PANTHER" id="PTHR44591">
    <property type="entry name" value="STRESS RESPONSE REGULATOR PROTEIN 1"/>
    <property type="match status" value="1"/>
</dbReference>
<dbReference type="PROSITE" id="PS50894">
    <property type="entry name" value="HPT"/>
    <property type="match status" value="1"/>
</dbReference>
<dbReference type="Pfam" id="PF00072">
    <property type="entry name" value="Response_reg"/>
    <property type="match status" value="1"/>
</dbReference>
<dbReference type="Pfam" id="PF01627">
    <property type="entry name" value="Hpt"/>
    <property type="match status" value="1"/>
</dbReference>
<dbReference type="SUPFAM" id="SSF47226">
    <property type="entry name" value="Histidine-containing phosphotransfer domain, HPT domain"/>
    <property type="match status" value="1"/>
</dbReference>
<name>A0A832G282_9BACT</name>
<dbReference type="InterPro" id="IPR001789">
    <property type="entry name" value="Sig_transdc_resp-reg_receiver"/>
</dbReference>
<evidence type="ECO:0000313" key="6">
    <source>
        <dbReference type="EMBL" id="HGT47663.1"/>
    </source>
</evidence>
<dbReference type="Gene3D" id="1.20.120.160">
    <property type="entry name" value="HPT domain"/>
    <property type="match status" value="1"/>
</dbReference>
<feature type="modified residue" description="4-aspartylphosphate" evidence="3">
    <location>
        <position position="56"/>
    </location>
</feature>
<dbReference type="InterPro" id="IPR011006">
    <property type="entry name" value="CheY-like_superfamily"/>
</dbReference>
<dbReference type="Gene3D" id="3.40.50.2300">
    <property type="match status" value="1"/>
</dbReference>
<accession>A0A832G282</accession>
<dbReference type="InterPro" id="IPR008207">
    <property type="entry name" value="Sig_transdc_His_kin_Hpt_dom"/>
</dbReference>
<proteinExistence type="predicted"/>
<feature type="domain" description="HPt" evidence="5">
    <location>
        <begin position="138"/>
        <end position="233"/>
    </location>
</feature>
<evidence type="ECO:0000259" key="4">
    <source>
        <dbReference type="PROSITE" id="PS50110"/>
    </source>
</evidence>
<gene>
    <name evidence="6" type="ORF">ENS56_06485</name>
</gene>
<dbReference type="SMART" id="SM00448">
    <property type="entry name" value="REC"/>
    <property type="match status" value="1"/>
</dbReference>
<dbReference type="AlphaFoldDB" id="A0A832G282"/>
<feature type="domain" description="Response regulatory" evidence="4">
    <location>
        <begin position="7"/>
        <end position="123"/>
    </location>
</feature>
<dbReference type="PANTHER" id="PTHR44591:SF3">
    <property type="entry name" value="RESPONSE REGULATORY DOMAIN-CONTAINING PROTEIN"/>
    <property type="match status" value="1"/>
</dbReference>
<evidence type="ECO:0000259" key="5">
    <source>
        <dbReference type="PROSITE" id="PS50894"/>
    </source>
</evidence>
<keyword evidence="1 3" id="KW-0597">Phosphoprotein</keyword>
<dbReference type="GO" id="GO:0004672">
    <property type="term" value="F:protein kinase activity"/>
    <property type="evidence" value="ECO:0007669"/>
    <property type="project" value="UniProtKB-ARBA"/>
</dbReference>
<protein>
    <submittedName>
        <fullName evidence="6">Response regulator</fullName>
    </submittedName>
</protein>
<dbReference type="CDD" id="cd00156">
    <property type="entry name" value="REC"/>
    <property type="match status" value="1"/>
</dbReference>
<dbReference type="InterPro" id="IPR036641">
    <property type="entry name" value="HPT_dom_sf"/>
</dbReference>
<dbReference type="SUPFAM" id="SSF52172">
    <property type="entry name" value="CheY-like"/>
    <property type="match status" value="1"/>
</dbReference>
<dbReference type="PROSITE" id="PS50110">
    <property type="entry name" value="RESPONSE_REGULATORY"/>
    <property type="match status" value="1"/>
</dbReference>
<dbReference type="GO" id="GO:0000160">
    <property type="term" value="P:phosphorelay signal transduction system"/>
    <property type="evidence" value="ECO:0007669"/>
    <property type="project" value="InterPro"/>
</dbReference>
<reference evidence="6" key="1">
    <citation type="journal article" date="2020" name="mSystems">
        <title>Genome- and Community-Level Interaction Insights into Carbon Utilization and Element Cycling Functions of Hydrothermarchaeota in Hydrothermal Sediment.</title>
        <authorList>
            <person name="Zhou Z."/>
            <person name="Liu Y."/>
            <person name="Xu W."/>
            <person name="Pan J."/>
            <person name="Luo Z.H."/>
            <person name="Li M."/>
        </authorList>
    </citation>
    <scope>NUCLEOTIDE SEQUENCE [LARGE SCALE GENOMIC DNA]</scope>
    <source>
        <strain evidence="6">SpSt-500</strain>
    </source>
</reference>
<evidence type="ECO:0000256" key="3">
    <source>
        <dbReference type="PROSITE-ProRule" id="PRU00169"/>
    </source>
</evidence>
<dbReference type="EMBL" id="DSVI01000007">
    <property type="protein sequence ID" value="HGT47663.1"/>
    <property type="molecule type" value="Genomic_DNA"/>
</dbReference>
<organism evidence="6">
    <name type="scientific">Ignavibacterium album</name>
    <dbReference type="NCBI Taxonomy" id="591197"/>
    <lineage>
        <taxon>Bacteria</taxon>
        <taxon>Pseudomonadati</taxon>
        <taxon>Ignavibacteriota</taxon>
        <taxon>Ignavibacteria</taxon>
        <taxon>Ignavibacteriales</taxon>
        <taxon>Ignavibacteriaceae</taxon>
        <taxon>Ignavibacterium</taxon>
    </lineage>
</organism>